<dbReference type="InterPro" id="IPR033469">
    <property type="entry name" value="CYTH-like_dom_sf"/>
</dbReference>
<feature type="region of interest" description="Disordered" evidence="9">
    <location>
        <begin position="46"/>
        <end position="72"/>
    </location>
</feature>
<evidence type="ECO:0000256" key="4">
    <source>
        <dbReference type="ARBA" id="ARBA00022664"/>
    </source>
</evidence>
<dbReference type="InterPro" id="IPR040343">
    <property type="entry name" value="Cet1/Ctl1"/>
</dbReference>
<evidence type="ECO:0000256" key="3">
    <source>
        <dbReference type="ARBA" id="ARBA00006345"/>
    </source>
</evidence>
<keyword evidence="12" id="KW-1185">Reference proteome</keyword>
<dbReference type="PANTHER" id="PTHR28118">
    <property type="entry name" value="POLYNUCLEOTIDE 5'-TRIPHOSPHATASE-RELATED"/>
    <property type="match status" value="1"/>
</dbReference>
<sequence>EKTSIEEDLLTLSKLSEQSNIKKKKEVPIWARKWVPKVKENLVSERLDTENSTADNNNNNAPMPKPPQPYGLNADGIPMNFKSSYLNIEPDCDIIQAIQQWIYAQLVSIPIEDRNFVEIELKFGKLTGDNEVDRINLPISTETIYTNIDGHLLPTIDESLFKELIKHMITTTENNSDFNIMESEMIDSIYRINDFYNHKRPRFLRLSKDYKTGRIFEFIEKKNLSNLLIYTPRDAYDMKLSLNLEVPLDPKDEPPEKFANETPIHLRRKKRCSYIHNDSYTRFDLTEVVNKKQSAIGNESENNKIHNTFEVELELNPQVLVKCIDYISKDSTKYATLVRNFIQNGQLIRRKMTQLSGEIFQGKKKV</sequence>
<comment type="subunit">
    <text evidence="8">Heterodimer. The mRNA-capping enzyme is composed of two separate chains alpha and beta, respectively a mRNA guanylyltransferase and an mRNA 5'-triphosphate monophosphatase.</text>
</comment>
<comment type="catalytic activity">
    <reaction evidence="7">
        <text>a 5'-end triphospho-ribonucleoside in mRNA + H2O = a 5'-end diphospho-ribonucleoside in mRNA + phosphate + H(+)</text>
        <dbReference type="Rhea" id="RHEA:67004"/>
        <dbReference type="Rhea" id="RHEA-COMP:17164"/>
        <dbReference type="Rhea" id="RHEA-COMP:17165"/>
        <dbReference type="ChEBI" id="CHEBI:15377"/>
        <dbReference type="ChEBI" id="CHEBI:15378"/>
        <dbReference type="ChEBI" id="CHEBI:43474"/>
        <dbReference type="ChEBI" id="CHEBI:167616"/>
        <dbReference type="ChEBI" id="CHEBI:167618"/>
        <dbReference type="EC" id="3.6.1.74"/>
    </reaction>
    <physiologicalReaction direction="left-to-right" evidence="7">
        <dbReference type="Rhea" id="RHEA:67005"/>
    </physiologicalReaction>
</comment>
<name>A0A1B7TC35_9ASCO</name>
<comment type="function">
    <text evidence="8">First step of mRNA capping. Converts the 5'-triphosphate end of a nascent mRNA chain into a diphosphate end.</text>
</comment>
<comment type="cofactor">
    <cofactor evidence="1 8">
        <name>Mg(2+)</name>
        <dbReference type="ChEBI" id="CHEBI:18420"/>
    </cofactor>
</comment>
<dbReference type="GO" id="GO:0004651">
    <property type="term" value="F:polynucleotide 5'-phosphatase activity"/>
    <property type="evidence" value="ECO:0007669"/>
    <property type="project" value="UniProtKB-UniRule"/>
</dbReference>
<keyword evidence="8" id="KW-0506">mRNA capping</keyword>
<dbReference type="PANTHER" id="PTHR28118:SF1">
    <property type="entry name" value="POLYNUCLEOTIDE 5'-TRIPHOSPHATASE CTL1-RELATED"/>
    <property type="match status" value="1"/>
</dbReference>
<evidence type="ECO:0000256" key="5">
    <source>
        <dbReference type="ARBA" id="ARBA00022801"/>
    </source>
</evidence>
<keyword evidence="4 8" id="KW-0507">mRNA processing</keyword>
<comment type="subcellular location">
    <subcellularLocation>
        <location evidence="2 8">Nucleus</location>
    </subcellularLocation>
</comment>
<evidence type="ECO:0000256" key="9">
    <source>
        <dbReference type="SAM" id="MobiDB-lite"/>
    </source>
</evidence>
<evidence type="ECO:0000256" key="1">
    <source>
        <dbReference type="ARBA" id="ARBA00001946"/>
    </source>
</evidence>
<dbReference type="AlphaFoldDB" id="A0A1B7TC35"/>
<comment type="similarity">
    <text evidence="3 8">Belongs to the fungal TPase family.</text>
</comment>
<dbReference type="GO" id="GO:0140818">
    <property type="term" value="F:mRNA 5'-triphosphate monophosphatase activity"/>
    <property type="evidence" value="ECO:0007669"/>
    <property type="project" value="UniProtKB-EC"/>
</dbReference>
<dbReference type="GO" id="GO:0031533">
    <property type="term" value="C:mRNA capping enzyme complex"/>
    <property type="evidence" value="ECO:0007669"/>
    <property type="project" value="UniProtKB-UniRule"/>
</dbReference>
<dbReference type="Proteomes" id="UP000092321">
    <property type="component" value="Unassembled WGS sequence"/>
</dbReference>
<evidence type="ECO:0000256" key="2">
    <source>
        <dbReference type="ARBA" id="ARBA00004123"/>
    </source>
</evidence>
<dbReference type="InterPro" id="IPR004206">
    <property type="entry name" value="mRNA_triPase_Cet1"/>
</dbReference>
<dbReference type="GO" id="GO:0006370">
    <property type="term" value="P:7-methylguanosine mRNA capping"/>
    <property type="evidence" value="ECO:0007669"/>
    <property type="project" value="UniProtKB-UniRule"/>
</dbReference>
<dbReference type="Pfam" id="PF02940">
    <property type="entry name" value="mRNA_triPase"/>
    <property type="match status" value="1"/>
</dbReference>
<organism evidence="11 12">
    <name type="scientific">Hanseniaspora valbyensis NRRL Y-1626</name>
    <dbReference type="NCBI Taxonomy" id="766949"/>
    <lineage>
        <taxon>Eukaryota</taxon>
        <taxon>Fungi</taxon>
        <taxon>Dikarya</taxon>
        <taxon>Ascomycota</taxon>
        <taxon>Saccharomycotina</taxon>
        <taxon>Saccharomycetes</taxon>
        <taxon>Saccharomycodales</taxon>
        <taxon>Saccharomycodaceae</taxon>
        <taxon>Hanseniaspora</taxon>
    </lineage>
</organism>
<dbReference type="EC" id="3.6.1.74" evidence="8"/>
<evidence type="ECO:0000256" key="6">
    <source>
        <dbReference type="ARBA" id="ARBA00023242"/>
    </source>
</evidence>
<accession>A0A1B7TC35</accession>
<keyword evidence="6 8" id="KW-0539">Nucleus</keyword>
<evidence type="ECO:0000313" key="11">
    <source>
        <dbReference type="EMBL" id="OBA26278.1"/>
    </source>
</evidence>
<evidence type="ECO:0000313" key="12">
    <source>
        <dbReference type="Proteomes" id="UP000092321"/>
    </source>
</evidence>
<evidence type="ECO:0000256" key="8">
    <source>
        <dbReference type="RuleBase" id="RU367053"/>
    </source>
</evidence>
<feature type="domain" description="mRNA triphosphatase Cet1-like" evidence="10">
    <location>
        <begin position="93"/>
        <end position="315"/>
    </location>
</feature>
<dbReference type="InterPro" id="IPR037009">
    <property type="entry name" value="mRNA_triPase_Cet1_sf"/>
</dbReference>
<keyword evidence="5 8" id="KW-0378">Hydrolase</keyword>
<comment type="caution">
    <text evidence="11">The sequence shown here is derived from an EMBL/GenBank/DDBJ whole genome shotgun (WGS) entry which is preliminary data.</text>
</comment>
<dbReference type="EMBL" id="LXPE01000020">
    <property type="protein sequence ID" value="OBA26278.1"/>
    <property type="molecule type" value="Genomic_DNA"/>
</dbReference>
<gene>
    <name evidence="11" type="ORF">HANVADRAFT_25484</name>
</gene>
<dbReference type="OrthoDB" id="272147at2759"/>
<evidence type="ECO:0000259" key="10">
    <source>
        <dbReference type="Pfam" id="PF02940"/>
    </source>
</evidence>
<dbReference type="SUPFAM" id="SSF55154">
    <property type="entry name" value="CYTH-like phosphatases"/>
    <property type="match status" value="1"/>
</dbReference>
<dbReference type="Gene3D" id="3.20.100.10">
    <property type="entry name" value="mRNA triphosphatase Cet1-like"/>
    <property type="match status" value="1"/>
</dbReference>
<dbReference type="CDD" id="cd07470">
    <property type="entry name" value="CYTH-like_mRNA_RTPase"/>
    <property type="match status" value="1"/>
</dbReference>
<reference evidence="12" key="1">
    <citation type="journal article" date="2016" name="Proc. Natl. Acad. Sci. U.S.A.">
        <title>Comparative genomics of biotechnologically important yeasts.</title>
        <authorList>
            <person name="Riley R."/>
            <person name="Haridas S."/>
            <person name="Wolfe K.H."/>
            <person name="Lopes M.R."/>
            <person name="Hittinger C.T."/>
            <person name="Goeker M."/>
            <person name="Salamov A.A."/>
            <person name="Wisecaver J.H."/>
            <person name="Long T.M."/>
            <person name="Calvey C.H."/>
            <person name="Aerts A.L."/>
            <person name="Barry K.W."/>
            <person name="Choi C."/>
            <person name="Clum A."/>
            <person name="Coughlan A.Y."/>
            <person name="Deshpande S."/>
            <person name="Douglass A.P."/>
            <person name="Hanson S.J."/>
            <person name="Klenk H.-P."/>
            <person name="LaButti K.M."/>
            <person name="Lapidus A."/>
            <person name="Lindquist E.A."/>
            <person name="Lipzen A.M."/>
            <person name="Meier-Kolthoff J.P."/>
            <person name="Ohm R.A."/>
            <person name="Otillar R.P."/>
            <person name="Pangilinan J.L."/>
            <person name="Peng Y."/>
            <person name="Rokas A."/>
            <person name="Rosa C.A."/>
            <person name="Scheuner C."/>
            <person name="Sibirny A.A."/>
            <person name="Slot J.C."/>
            <person name="Stielow J.B."/>
            <person name="Sun H."/>
            <person name="Kurtzman C.P."/>
            <person name="Blackwell M."/>
            <person name="Grigoriev I.V."/>
            <person name="Jeffries T.W."/>
        </authorList>
    </citation>
    <scope>NUCLEOTIDE SEQUENCE [LARGE SCALE GENOMIC DNA]</scope>
    <source>
        <strain evidence="12">NRRL Y-1626</strain>
    </source>
</reference>
<feature type="non-terminal residue" evidence="11">
    <location>
        <position position="1"/>
    </location>
</feature>
<proteinExistence type="inferred from homology"/>
<evidence type="ECO:0000256" key="7">
    <source>
        <dbReference type="ARBA" id="ARBA00047740"/>
    </source>
</evidence>
<protein>
    <recommendedName>
        <fullName evidence="8">mRNA-capping enzyme subunit beta</fullName>
        <ecNumber evidence="8">3.6.1.74</ecNumber>
    </recommendedName>
    <alternativeName>
        <fullName evidence="8">mRNA 5'-phosphatase</fullName>
    </alternativeName>
    <alternativeName>
        <fullName evidence="8">mRNA 5'-triphosphate monophosphatase</fullName>
    </alternativeName>
</protein>